<dbReference type="EMBL" id="KN837187">
    <property type="protein sequence ID" value="KIJ35566.1"/>
    <property type="molecule type" value="Genomic_DNA"/>
</dbReference>
<protein>
    <recommendedName>
        <fullName evidence="2">SAP domain-containing protein</fullName>
    </recommendedName>
</protein>
<dbReference type="HOGENOM" id="CLU_449164_0_0_1"/>
<evidence type="ECO:0000259" key="2">
    <source>
        <dbReference type="PROSITE" id="PS50800"/>
    </source>
</evidence>
<dbReference type="OrthoDB" id="4327074at2759"/>
<dbReference type="SMART" id="SM00513">
    <property type="entry name" value="SAP"/>
    <property type="match status" value="1"/>
</dbReference>
<dbReference type="AlphaFoldDB" id="A0A0C9VDS1"/>
<accession>A0A0C9VDS1</accession>
<dbReference type="Pfam" id="PF02037">
    <property type="entry name" value="SAP"/>
    <property type="match status" value="1"/>
</dbReference>
<dbReference type="InterPro" id="IPR003034">
    <property type="entry name" value="SAP_dom"/>
</dbReference>
<dbReference type="PROSITE" id="PS50800">
    <property type="entry name" value="SAP"/>
    <property type="match status" value="1"/>
</dbReference>
<feature type="compositionally biased region" description="Acidic residues" evidence="1">
    <location>
        <begin position="581"/>
        <end position="592"/>
    </location>
</feature>
<proteinExistence type="predicted"/>
<organism evidence="3 4">
    <name type="scientific">Sphaerobolus stellatus (strain SS14)</name>
    <dbReference type="NCBI Taxonomy" id="990650"/>
    <lineage>
        <taxon>Eukaryota</taxon>
        <taxon>Fungi</taxon>
        <taxon>Dikarya</taxon>
        <taxon>Basidiomycota</taxon>
        <taxon>Agaricomycotina</taxon>
        <taxon>Agaricomycetes</taxon>
        <taxon>Phallomycetidae</taxon>
        <taxon>Geastrales</taxon>
        <taxon>Sphaerobolaceae</taxon>
        <taxon>Sphaerobolus</taxon>
    </lineage>
</organism>
<evidence type="ECO:0000313" key="4">
    <source>
        <dbReference type="Proteomes" id="UP000054279"/>
    </source>
</evidence>
<name>A0A0C9VDS1_SPHS4</name>
<feature type="compositionally biased region" description="Polar residues" evidence="1">
    <location>
        <begin position="11"/>
        <end position="21"/>
    </location>
</feature>
<feature type="region of interest" description="Disordered" evidence="1">
    <location>
        <begin position="1"/>
        <end position="22"/>
    </location>
</feature>
<dbReference type="Proteomes" id="UP000054279">
    <property type="component" value="Unassembled WGS sequence"/>
</dbReference>
<keyword evidence="4" id="KW-1185">Reference proteome</keyword>
<evidence type="ECO:0000256" key="1">
    <source>
        <dbReference type="SAM" id="MobiDB-lite"/>
    </source>
</evidence>
<sequence>MPANKIKCSQPPDSLTTSHLRSQTKKRWIEAGSSASSFPSRQAQLLKDERSAYEARMQLAMKEFHEGKPGATQRALATKYDVKYWTLWCRLLGVPTWSEGHFKQQTLNKEQADTLIQYCQLQASQARPLTHLHLKQKVFMLVRRTPSDKWVSQFLRARPDVLTGKGHGLDPKRGESFRKDIVYDYFDKLEKIDAAANGDVVPPGFILPAGDLQDFSHVPGVGWPYNSYATTNGCRCFRSLQIAWGKHCIDLACRGQSVTQDTVIEEYMKIRNKYFTKAVVAHAFRKSGCWPINRHVFSDEDFAPMEFTDGGSEAESEDDNDATWRDLSDCRSDSRSIITSNDLEDLWASIDVEADQTSDDELMGRENSLLASRTQASSNSFLNRLEASQSMLSELQCTLVQIILFQLNPHSVDQPLHEPHLHRHSMDAMMLPVTPDSKTFKVILLFRAIKLHPYRSKFQSLANQRLKGAHNMIQQKIADSKKKAEVEEAAKQAKEAATRERELERALNVATKAFDKPLMSLKKDELKDLASALGLSQDGINKVLIDRIKQKFEGNPLLKEDIRFKEIFTQKRGRKRAIQEIDEEGELEDELEGPGLEAGPSGVDVTEQFNFPLDPALQYE</sequence>
<feature type="domain" description="SAP" evidence="2">
    <location>
        <begin position="518"/>
        <end position="552"/>
    </location>
</feature>
<reference evidence="3 4" key="1">
    <citation type="submission" date="2014-06" db="EMBL/GenBank/DDBJ databases">
        <title>Evolutionary Origins and Diversification of the Mycorrhizal Mutualists.</title>
        <authorList>
            <consortium name="DOE Joint Genome Institute"/>
            <consortium name="Mycorrhizal Genomics Consortium"/>
            <person name="Kohler A."/>
            <person name="Kuo A."/>
            <person name="Nagy L.G."/>
            <person name="Floudas D."/>
            <person name="Copeland A."/>
            <person name="Barry K.W."/>
            <person name="Cichocki N."/>
            <person name="Veneault-Fourrey C."/>
            <person name="LaButti K."/>
            <person name="Lindquist E.A."/>
            <person name="Lipzen A."/>
            <person name="Lundell T."/>
            <person name="Morin E."/>
            <person name="Murat C."/>
            <person name="Riley R."/>
            <person name="Ohm R."/>
            <person name="Sun H."/>
            <person name="Tunlid A."/>
            <person name="Henrissat B."/>
            <person name="Grigoriev I.V."/>
            <person name="Hibbett D.S."/>
            <person name="Martin F."/>
        </authorList>
    </citation>
    <scope>NUCLEOTIDE SEQUENCE [LARGE SCALE GENOMIC DNA]</scope>
    <source>
        <strain evidence="3 4">SS14</strain>
    </source>
</reference>
<evidence type="ECO:0000313" key="3">
    <source>
        <dbReference type="EMBL" id="KIJ35566.1"/>
    </source>
</evidence>
<gene>
    <name evidence="3" type="ORF">M422DRAFT_262148</name>
</gene>
<feature type="region of interest" description="Disordered" evidence="1">
    <location>
        <begin position="581"/>
        <end position="620"/>
    </location>
</feature>